<name>A0ABP7ZKH8_9MICO</name>
<dbReference type="Proteomes" id="UP001415169">
    <property type="component" value="Unassembled WGS sequence"/>
</dbReference>
<proteinExistence type="predicted"/>
<evidence type="ECO:0000313" key="3">
    <source>
        <dbReference type="EMBL" id="GAA4161588.1"/>
    </source>
</evidence>
<dbReference type="EMBL" id="BAABBV010000001">
    <property type="protein sequence ID" value="GAA4161588.1"/>
    <property type="molecule type" value="Genomic_DNA"/>
</dbReference>
<gene>
    <name evidence="3" type="ORF">GCM10022286_19380</name>
</gene>
<dbReference type="PRINTS" id="PR00412">
    <property type="entry name" value="EPOXHYDRLASE"/>
</dbReference>
<keyword evidence="4" id="KW-1185">Reference proteome</keyword>
<sequence length="271" mass="29858">MPFIEVPGARLYYETDGDRGMPALLLIHQGVANLRMWDEQIEAFARGHFVIRYDARGFGRTEADPVGFSPATDIRALLDALEVPAATIIANSQGGSFAFDFAVESPERVRGLMTIGSGANGMPEVALLPDEQAQFDRLWQLWAAHDWRAVNRGMVEVWNLRDGGTGEALDPAFVERAYALNEGNPAYAGFEPQRVPADPPAFERLGALNVPVMVTVGEWDLSSEREHQRMLVEAIPGAEGHVFPRAAHMPSVQHPAEFEAFALDWLARHGL</sequence>
<evidence type="ECO:0000259" key="2">
    <source>
        <dbReference type="Pfam" id="PF00561"/>
    </source>
</evidence>
<dbReference type="PRINTS" id="PR00111">
    <property type="entry name" value="ABHYDROLASE"/>
</dbReference>
<dbReference type="GO" id="GO:0016787">
    <property type="term" value="F:hydrolase activity"/>
    <property type="evidence" value="ECO:0007669"/>
    <property type="project" value="UniProtKB-KW"/>
</dbReference>
<organism evidence="3 4">
    <name type="scientific">Gryllotalpicola daejeonensis</name>
    <dbReference type="NCBI Taxonomy" id="993087"/>
    <lineage>
        <taxon>Bacteria</taxon>
        <taxon>Bacillati</taxon>
        <taxon>Actinomycetota</taxon>
        <taxon>Actinomycetes</taxon>
        <taxon>Micrococcales</taxon>
        <taxon>Microbacteriaceae</taxon>
        <taxon>Gryllotalpicola</taxon>
    </lineage>
</organism>
<comment type="caution">
    <text evidence="3">The sequence shown here is derived from an EMBL/GenBank/DDBJ whole genome shotgun (WGS) entry which is preliminary data.</text>
</comment>
<protein>
    <submittedName>
        <fullName evidence="3">Alpha/beta hydrolase</fullName>
    </submittedName>
</protein>
<dbReference type="InterPro" id="IPR000639">
    <property type="entry name" value="Epox_hydrolase-like"/>
</dbReference>
<dbReference type="InterPro" id="IPR050471">
    <property type="entry name" value="AB_hydrolase"/>
</dbReference>
<dbReference type="PANTHER" id="PTHR43433">
    <property type="entry name" value="HYDROLASE, ALPHA/BETA FOLD FAMILY PROTEIN"/>
    <property type="match status" value="1"/>
</dbReference>
<evidence type="ECO:0000256" key="1">
    <source>
        <dbReference type="ARBA" id="ARBA00022559"/>
    </source>
</evidence>
<feature type="domain" description="AB hydrolase-1" evidence="2">
    <location>
        <begin position="22"/>
        <end position="255"/>
    </location>
</feature>
<reference evidence="3" key="1">
    <citation type="journal article" date="2014" name="Int. J. Syst. Evol. Microbiol.">
        <title>Complete genome of a new Firmicutes species belonging to the dominant human colonic microbiota ('Ruminococcus bicirculans') reveals two chromosomes and a selective capacity to utilize plant glucans.</title>
        <authorList>
            <consortium name="NISC Comparative Sequencing Program"/>
            <person name="Wegmann U."/>
            <person name="Louis P."/>
            <person name="Goesmann A."/>
            <person name="Henrissat B."/>
            <person name="Duncan S.H."/>
            <person name="Flint H.J."/>
        </authorList>
    </citation>
    <scope>NUCLEOTIDE SEQUENCE</scope>
    <source>
        <strain evidence="3">JCM 17590</strain>
    </source>
</reference>
<dbReference type="InterPro" id="IPR000073">
    <property type="entry name" value="AB_hydrolase_1"/>
</dbReference>
<accession>A0ABP7ZKH8</accession>
<dbReference type="SUPFAM" id="SSF53474">
    <property type="entry name" value="alpha/beta-Hydrolases"/>
    <property type="match status" value="1"/>
</dbReference>
<keyword evidence="3" id="KW-0378">Hydrolase</keyword>
<dbReference type="PANTHER" id="PTHR43433:SF5">
    <property type="entry name" value="AB HYDROLASE-1 DOMAIN-CONTAINING PROTEIN"/>
    <property type="match status" value="1"/>
</dbReference>
<evidence type="ECO:0000313" key="4">
    <source>
        <dbReference type="Proteomes" id="UP001415169"/>
    </source>
</evidence>
<dbReference type="Gene3D" id="3.40.50.1820">
    <property type="entry name" value="alpha/beta hydrolase"/>
    <property type="match status" value="1"/>
</dbReference>
<dbReference type="InterPro" id="IPR029058">
    <property type="entry name" value="AB_hydrolase_fold"/>
</dbReference>
<reference evidence="3" key="2">
    <citation type="submission" date="2023-12" db="EMBL/GenBank/DDBJ databases">
        <authorList>
            <person name="Sun Q."/>
            <person name="Inoue M."/>
        </authorList>
    </citation>
    <scope>NUCLEOTIDE SEQUENCE</scope>
    <source>
        <strain evidence="3">JCM 17590</strain>
    </source>
</reference>
<keyword evidence="1" id="KW-0560">Oxidoreductase</keyword>
<dbReference type="Pfam" id="PF00561">
    <property type="entry name" value="Abhydrolase_1"/>
    <property type="match status" value="1"/>
</dbReference>
<keyword evidence="1" id="KW-0575">Peroxidase</keyword>
<dbReference type="RefSeq" id="WP_344791565.1">
    <property type="nucleotide sequence ID" value="NZ_BAABBV010000001.1"/>
</dbReference>